<feature type="compositionally biased region" description="Low complexity" evidence="1">
    <location>
        <begin position="288"/>
        <end position="298"/>
    </location>
</feature>
<name>A0A9P0ND80_APHGO</name>
<gene>
    <name evidence="3" type="ORF">APHIGO_LOCUS468</name>
</gene>
<evidence type="ECO:0000313" key="3">
    <source>
        <dbReference type="EMBL" id="CAH1708568.1"/>
    </source>
</evidence>
<protein>
    <submittedName>
        <fullName evidence="3">Uncharacterized protein</fullName>
    </submittedName>
</protein>
<reference evidence="3" key="2">
    <citation type="submission" date="2022-10" db="EMBL/GenBank/DDBJ databases">
        <authorList>
            <consortium name="ENA_rothamsted_submissions"/>
            <consortium name="culmorum"/>
            <person name="King R."/>
        </authorList>
    </citation>
    <scope>NUCLEOTIDE SEQUENCE</scope>
</reference>
<proteinExistence type="predicted"/>
<feature type="compositionally biased region" description="Polar residues" evidence="1">
    <location>
        <begin position="239"/>
        <end position="259"/>
    </location>
</feature>
<evidence type="ECO:0000256" key="1">
    <source>
        <dbReference type="SAM" id="MobiDB-lite"/>
    </source>
</evidence>
<keyword evidence="4" id="KW-1185">Reference proteome</keyword>
<dbReference type="Proteomes" id="UP001154329">
    <property type="component" value="Chromosome 1"/>
</dbReference>
<feature type="compositionally biased region" description="Low complexity" evidence="1">
    <location>
        <begin position="322"/>
        <end position="338"/>
    </location>
</feature>
<organism evidence="3 4">
    <name type="scientific">Aphis gossypii</name>
    <name type="common">Cotton aphid</name>
    <dbReference type="NCBI Taxonomy" id="80765"/>
    <lineage>
        <taxon>Eukaryota</taxon>
        <taxon>Metazoa</taxon>
        <taxon>Ecdysozoa</taxon>
        <taxon>Arthropoda</taxon>
        <taxon>Hexapoda</taxon>
        <taxon>Insecta</taxon>
        <taxon>Pterygota</taxon>
        <taxon>Neoptera</taxon>
        <taxon>Paraneoptera</taxon>
        <taxon>Hemiptera</taxon>
        <taxon>Sternorrhyncha</taxon>
        <taxon>Aphidomorpha</taxon>
        <taxon>Aphidoidea</taxon>
        <taxon>Aphididae</taxon>
        <taxon>Aphidini</taxon>
        <taxon>Aphis</taxon>
        <taxon>Aphis</taxon>
    </lineage>
</organism>
<dbReference type="EMBL" id="OU899034">
    <property type="protein sequence ID" value="CAH1708568.1"/>
    <property type="molecule type" value="Genomic_DNA"/>
</dbReference>
<feature type="compositionally biased region" description="Pro residues" evidence="1">
    <location>
        <begin position="260"/>
        <end position="274"/>
    </location>
</feature>
<feature type="compositionally biased region" description="Polar residues" evidence="1">
    <location>
        <begin position="196"/>
        <end position="218"/>
    </location>
</feature>
<accession>A0A9P0ND80</accession>
<evidence type="ECO:0000256" key="2">
    <source>
        <dbReference type="SAM" id="SignalP"/>
    </source>
</evidence>
<feature type="compositionally biased region" description="Basic and acidic residues" evidence="1">
    <location>
        <begin position="383"/>
        <end position="394"/>
    </location>
</feature>
<feature type="compositionally biased region" description="Basic and acidic residues" evidence="1">
    <location>
        <begin position="185"/>
        <end position="195"/>
    </location>
</feature>
<sequence>MYSNWAVGFKMFIILYIGLATCLSCSHADDIFPEALVFEGLGLSDMINNSKSDENRNNTIIIAGDLNDALTTMNFHRKNINDFLCRKYIVEEILKDITNGTSSESRSMSQDSHRTSKTSIMQTDPGSSAYNAWLIKTKLLKKIYDEYDLNVRMHEKPVGFTVTNKNNESLETHDYETMKNVDDVKDLKNPYHSNEDSFSSPSDTVSVDFTQSQSTQYDIDNDKEYKKPNQPYPGLPDLNPTQSTHIPSSAYQPSFTQPTHAPPLLPTNYGPPPFLNETPSYPPDYGIPSLSSYGLPPSSHHELPPSSHHELPPSSYGPPPSSYESHSSPTSYGSPTPSNGHSYLPPLNSRSPKYPHPGLIPPTENPGHDLTTRGIKTLSQSDDELHTPDREPKRGLTATDMYDLTLTAIAFLGFGTFVMNLVMDAMAVQSGATLTINSSPSRGGSAPRVKRHDNPIFWEINELSWTIVSTIDNMMANVDGAFVNCKEVKALCQRSKKLVKTGTNFSSKLLPVWNVALGWLSNKLGADKSQPVISALLGHCNLPSQCQTNA</sequence>
<keyword evidence="2" id="KW-0732">Signal</keyword>
<dbReference type="AlphaFoldDB" id="A0A9P0ND80"/>
<feature type="region of interest" description="Disordered" evidence="1">
    <location>
        <begin position="185"/>
        <end position="395"/>
    </location>
</feature>
<evidence type="ECO:0000313" key="4">
    <source>
        <dbReference type="Proteomes" id="UP001154329"/>
    </source>
</evidence>
<feature type="chain" id="PRO_5040320041" evidence="2">
    <location>
        <begin position="29"/>
        <end position="550"/>
    </location>
</feature>
<feature type="signal peptide" evidence="2">
    <location>
        <begin position="1"/>
        <end position="28"/>
    </location>
</feature>
<feature type="compositionally biased region" description="Basic and acidic residues" evidence="1">
    <location>
        <begin position="299"/>
        <end position="311"/>
    </location>
</feature>
<reference evidence="3" key="1">
    <citation type="submission" date="2022-02" db="EMBL/GenBank/DDBJ databases">
        <authorList>
            <person name="King R."/>
        </authorList>
    </citation>
    <scope>NUCLEOTIDE SEQUENCE</scope>
</reference>
<feature type="region of interest" description="Disordered" evidence="1">
    <location>
        <begin position="100"/>
        <end position="122"/>
    </location>
</feature>
<feature type="compositionally biased region" description="Polar residues" evidence="1">
    <location>
        <begin position="100"/>
        <end position="110"/>
    </location>
</feature>
<feature type="compositionally biased region" description="Pro residues" evidence="1">
    <location>
        <begin position="354"/>
        <end position="364"/>
    </location>
</feature>